<feature type="transmembrane region" description="Helical" evidence="9">
    <location>
        <begin position="637"/>
        <end position="657"/>
    </location>
</feature>
<dbReference type="InterPro" id="IPR025958">
    <property type="entry name" value="SID1_TM_fam"/>
</dbReference>
<dbReference type="OMA" id="GLHQTMT"/>
<feature type="transmembrane region" description="Helical" evidence="9">
    <location>
        <begin position="744"/>
        <end position="767"/>
    </location>
</feature>
<dbReference type="GO" id="GO:0005764">
    <property type="term" value="C:lysosome"/>
    <property type="evidence" value="ECO:0007669"/>
    <property type="project" value="TreeGrafter"/>
</dbReference>
<feature type="region of interest" description="Disordered" evidence="8">
    <location>
        <begin position="347"/>
        <end position="376"/>
    </location>
</feature>
<keyword evidence="5 9" id="KW-1133">Transmembrane helix</keyword>
<keyword evidence="7" id="KW-0325">Glycoprotein</keyword>
<evidence type="ECO:0000256" key="5">
    <source>
        <dbReference type="ARBA" id="ARBA00022989"/>
    </source>
</evidence>
<evidence type="ECO:0000256" key="7">
    <source>
        <dbReference type="ARBA" id="ARBA00023180"/>
    </source>
</evidence>
<evidence type="ECO:0000256" key="8">
    <source>
        <dbReference type="SAM" id="MobiDB-lite"/>
    </source>
</evidence>
<gene>
    <name evidence="11" type="ORF">pdam_00001228</name>
</gene>
<dbReference type="GO" id="GO:0051033">
    <property type="term" value="F:RNA transmembrane transporter activity"/>
    <property type="evidence" value="ECO:0007669"/>
    <property type="project" value="TreeGrafter"/>
</dbReference>
<evidence type="ECO:0008006" key="13">
    <source>
        <dbReference type="Google" id="ProtNLM"/>
    </source>
</evidence>
<dbReference type="Pfam" id="PF13965">
    <property type="entry name" value="SID-1_RNA_chan"/>
    <property type="match status" value="1"/>
</dbReference>
<feature type="compositionally biased region" description="Basic and acidic residues" evidence="8">
    <location>
        <begin position="260"/>
        <end position="275"/>
    </location>
</feature>
<feature type="region of interest" description="Disordered" evidence="8">
    <location>
        <begin position="258"/>
        <end position="286"/>
    </location>
</feature>
<evidence type="ECO:0000256" key="3">
    <source>
        <dbReference type="ARBA" id="ARBA00022692"/>
    </source>
</evidence>
<dbReference type="STRING" id="46731.A0A3M6TLD3"/>
<keyword evidence="6 9" id="KW-0472">Membrane</keyword>
<evidence type="ECO:0000313" key="12">
    <source>
        <dbReference type="Proteomes" id="UP000275408"/>
    </source>
</evidence>
<feature type="transmembrane region" description="Helical" evidence="9">
    <location>
        <begin position="508"/>
        <end position="526"/>
    </location>
</feature>
<reference evidence="11 12" key="1">
    <citation type="journal article" date="2018" name="Sci. Rep.">
        <title>Comparative analysis of the Pocillopora damicornis genome highlights role of immune system in coral evolution.</title>
        <authorList>
            <person name="Cunning R."/>
            <person name="Bay R.A."/>
            <person name="Gillette P."/>
            <person name="Baker A.C."/>
            <person name="Traylor-Knowles N."/>
        </authorList>
    </citation>
    <scope>NUCLEOTIDE SEQUENCE [LARGE SCALE GENOMIC DNA]</scope>
    <source>
        <strain evidence="11">RSMAS</strain>
        <tissue evidence="11">Whole animal</tissue>
    </source>
</reference>
<evidence type="ECO:0000256" key="9">
    <source>
        <dbReference type="SAM" id="Phobius"/>
    </source>
</evidence>
<dbReference type="Proteomes" id="UP000275408">
    <property type="component" value="Unassembled WGS sequence"/>
</dbReference>
<evidence type="ECO:0000256" key="6">
    <source>
        <dbReference type="ARBA" id="ARBA00023136"/>
    </source>
</evidence>
<dbReference type="GO" id="GO:0003725">
    <property type="term" value="F:double-stranded RNA binding"/>
    <property type="evidence" value="ECO:0007669"/>
    <property type="project" value="TreeGrafter"/>
</dbReference>
<organism evidence="11 12">
    <name type="scientific">Pocillopora damicornis</name>
    <name type="common">Cauliflower coral</name>
    <name type="synonym">Millepora damicornis</name>
    <dbReference type="NCBI Taxonomy" id="46731"/>
    <lineage>
        <taxon>Eukaryota</taxon>
        <taxon>Metazoa</taxon>
        <taxon>Cnidaria</taxon>
        <taxon>Anthozoa</taxon>
        <taxon>Hexacorallia</taxon>
        <taxon>Scleractinia</taxon>
        <taxon>Astrocoeniina</taxon>
        <taxon>Pocilloporidae</taxon>
        <taxon>Pocillopora</taxon>
    </lineage>
</organism>
<dbReference type="PANTHER" id="PTHR12185:SF14">
    <property type="entry name" value="CHOLESTEROL UPTAKE PROTEIN 1"/>
    <property type="match status" value="1"/>
</dbReference>
<feature type="transmembrane region" description="Helical" evidence="9">
    <location>
        <begin position="581"/>
        <end position="600"/>
    </location>
</feature>
<feature type="transmembrane region" description="Helical" evidence="9">
    <location>
        <begin position="454"/>
        <end position="474"/>
    </location>
</feature>
<feature type="transmembrane region" description="Helical" evidence="9">
    <location>
        <begin position="553"/>
        <end position="575"/>
    </location>
</feature>
<comment type="subcellular location">
    <subcellularLocation>
        <location evidence="1">Membrane</location>
        <topology evidence="1">Multi-pass membrane protein</topology>
    </subcellularLocation>
</comment>
<evidence type="ECO:0000313" key="11">
    <source>
        <dbReference type="EMBL" id="RMX42091.1"/>
    </source>
</evidence>
<feature type="transmembrane region" description="Helical" evidence="9">
    <location>
        <begin position="714"/>
        <end position="732"/>
    </location>
</feature>
<comment type="caution">
    <text evidence="11">The sequence shown here is derived from an EMBL/GenBank/DDBJ whole genome shotgun (WGS) entry which is preliminary data.</text>
</comment>
<proteinExistence type="inferred from homology"/>
<accession>A0A3M6TLD3</accession>
<feature type="transmembrane region" description="Helical" evidence="9">
    <location>
        <begin position="300"/>
        <end position="324"/>
    </location>
</feature>
<sequence length="832" mass="94869">MAMEQTCSFLLCILCISEYFLPICGTLVLHESSNILEYRNASMGHTVNGVVSQHREQVWLYSWINKTEPYAVRVTVESQSANQDYPLLFVARLQRGVVSWPIPVEGFNYNLVSRTLCPFSHGITQLNRSEAISIDVSTSSQKPVNYSLKAMFADKFQLSMNTPLTVTVDPAQPVYFLWRYPKEVDTVVIKAESKDYKLCAILSVQGTTCPVYDLARNVEFTGHFQTMTTKAAITLERNQTQFYVVLIVKSSDEECVSGERFAEPRTGEPVSKDPHSAGPSSQRQKTVTITVKSTLSEKDYVTAIVAPVLFFGSFYIIAFSFLLFTWCRQKRGRKSFSSILMPKESNNKDAPISAPLRTSSSRRSRRSRDHYGSTPQGIFPINEPLDTDSLEHSENDHLVTGGVMDPSSKDFEKHYDMLHDIEVEKDVYRLRTSLMLTDLAKKEKKYLKKKYRHYHWNLLLIAVFYALPVVQLVITYQKVLNFSGDEDICYYNFFCAHPLGVLSAFNNVFSNIGYIMLGFLFLLLVLRRDRQHKLDVAENSELEKNYGIPQHYAIFYAMGLALIMEGVLSGCYHVCPNNSNFQFDTSFMYIITCLGVVKLYQTRHPDIAANAHIVYTGFAAIIFIAVIGVVYSSFAFWTTFAIIHIFGCLYLSSQIYYMGRVKFDAGMFARVFVLLRYDCCSCPVYKDRMLLLVIANAVNWVFAIYGVAATPNDFATYLLAILIVNGILYLAFYVIMKLRNKERLLLFPSVTLCLTLFCWILALVFFLSHLTSWQKSPARSREGNKECVLLGFYDDHDVWHFLSACALFLSFLGLLTLDDDLLETPRHHIPVF</sequence>
<dbReference type="OrthoDB" id="416618at2759"/>
<keyword evidence="12" id="KW-1185">Reference proteome</keyword>
<comment type="similarity">
    <text evidence="2">Belongs to the SID1 family.</text>
</comment>
<feature type="chain" id="PRO_5018274558" description="SID1 transmembrane family member 1" evidence="10">
    <location>
        <begin position="26"/>
        <end position="832"/>
    </location>
</feature>
<evidence type="ECO:0000256" key="4">
    <source>
        <dbReference type="ARBA" id="ARBA00022729"/>
    </source>
</evidence>
<feature type="transmembrane region" description="Helical" evidence="9">
    <location>
        <begin position="798"/>
        <end position="817"/>
    </location>
</feature>
<name>A0A3M6TLD3_POCDA</name>
<dbReference type="GO" id="GO:0005886">
    <property type="term" value="C:plasma membrane"/>
    <property type="evidence" value="ECO:0007669"/>
    <property type="project" value="TreeGrafter"/>
</dbReference>
<dbReference type="EMBL" id="RCHS01003423">
    <property type="protein sequence ID" value="RMX42091.1"/>
    <property type="molecule type" value="Genomic_DNA"/>
</dbReference>
<keyword evidence="3 9" id="KW-0812">Transmembrane</keyword>
<evidence type="ECO:0000256" key="1">
    <source>
        <dbReference type="ARBA" id="ARBA00004141"/>
    </source>
</evidence>
<evidence type="ECO:0000256" key="2">
    <source>
        <dbReference type="ARBA" id="ARBA00006618"/>
    </source>
</evidence>
<protein>
    <recommendedName>
        <fullName evidence="13">SID1 transmembrane family member 1</fullName>
    </recommendedName>
</protein>
<feature type="transmembrane region" description="Helical" evidence="9">
    <location>
        <begin position="612"/>
        <end position="631"/>
    </location>
</feature>
<feature type="transmembrane region" description="Helical" evidence="9">
    <location>
        <begin position="690"/>
        <end position="708"/>
    </location>
</feature>
<dbReference type="PANTHER" id="PTHR12185">
    <property type="entry name" value="SID1 TRANSMEMBRANE FAMILY MEMEBER"/>
    <property type="match status" value="1"/>
</dbReference>
<feature type="signal peptide" evidence="10">
    <location>
        <begin position="1"/>
        <end position="25"/>
    </location>
</feature>
<dbReference type="AlphaFoldDB" id="A0A3M6TLD3"/>
<keyword evidence="4 10" id="KW-0732">Signal</keyword>
<evidence type="ECO:0000256" key="10">
    <source>
        <dbReference type="SAM" id="SignalP"/>
    </source>
</evidence>